<dbReference type="EMBL" id="SRMA01026790">
    <property type="protein sequence ID" value="TRY69647.1"/>
    <property type="molecule type" value="Genomic_DNA"/>
</dbReference>
<proteinExistence type="predicted"/>
<dbReference type="AlphaFoldDB" id="A0A553NW51"/>
<protein>
    <submittedName>
        <fullName evidence="1">Uncharacterized protein</fullName>
    </submittedName>
</protein>
<reference evidence="1 2" key="1">
    <citation type="journal article" date="2019" name="Sci. Data">
        <title>Hybrid genome assembly and annotation of Danionella translucida.</title>
        <authorList>
            <person name="Kadobianskyi M."/>
            <person name="Schulze L."/>
            <person name="Schuelke M."/>
            <person name="Judkewitz B."/>
        </authorList>
    </citation>
    <scope>NUCLEOTIDE SEQUENCE [LARGE SCALE GENOMIC DNA]</scope>
    <source>
        <strain evidence="1 2">Bolton</strain>
    </source>
</reference>
<evidence type="ECO:0000313" key="1">
    <source>
        <dbReference type="EMBL" id="TRY69647.1"/>
    </source>
</evidence>
<organism evidence="1 2">
    <name type="scientific">Danionella cerebrum</name>
    <dbReference type="NCBI Taxonomy" id="2873325"/>
    <lineage>
        <taxon>Eukaryota</taxon>
        <taxon>Metazoa</taxon>
        <taxon>Chordata</taxon>
        <taxon>Craniata</taxon>
        <taxon>Vertebrata</taxon>
        <taxon>Euteleostomi</taxon>
        <taxon>Actinopterygii</taxon>
        <taxon>Neopterygii</taxon>
        <taxon>Teleostei</taxon>
        <taxon>Ostariophysi</taxon>
        <taxon>Cypriniformes</taxon>
        <taxon>Danionidae</taxon>
        <taxon>Danioninae</taxon>
        <taxon>Danionella</taxon>
    </lineage>
</organism>
<accession>A0A553NW51</accession>
<dbReference type="Proteomes" id="UP000316079">
    <property type="component" value="Unassembled WGS sequence"/>
</dbReference>
<sequence>MRILTTVNQRLTATNLFISSTRKTHSLCTCSPNSCNLDCCTEMQCDVY</sequence>
<name>A0A553NW51_9TELE</name>
<comment type="caution">
    <text evidence="1">The sequence shown here is derived from an EMBL/GenBank/DDBJ whole genome shotgun (WGS) entry which is preliminary data.</text>
</comment>
<keyword evidence="2" id="KW-1185">Reference proteome</keyword>
<gene>
    <name evidence="1" type="ORF">DNTS_028416</name>
</gene>
<evidence type="ECO:0000313" key="2">
    <source>
        <dbReference type="Proteomes" id="UP000316079"/>
    </source>
</evidence>